<feature type="transmembrane region" description="Helical" evidence="8">
    <location>
        <begin position="393"/>
        <end position="412"/>
    </location>
</feature>
<keyword evidence="4 8" id="KW-0812">Transmembrane</keyword>
<feature type="compositionally biased region" description="Basic and acidic residues" evidence="7">
    <location>
        <begin position="1109"/>
        <end position="1121"/>
    </location>
</feature>
<keyword evidence="5 8" id="KW-1133">Transmembrane helix</keyword>
<evidence type="ECO:0000256" key="7">
    <source>
        <dbReference type="SAM" id="MobiDB-lite"/>
    </source>
</evidence>
<dbReference type="GO" id="GO:0016020">
    <property type="term" value="C:membrane"/>
    <property type="evidence" value="ECO:0007669"/>
    <property type="project" value="UniProtKB-SubCell"/>
</dbReference>
<feature type="transmembrane region" description="Helical" evidence="8">
    <location>
        <begin position="212"/>
        <end position="233"/>
    </location>
</feature>
<feature type="transmembrane region" description="Helical" evidence="8">
    <location>
        <begin position="486"/>
        <end position="506"/>
    </location>
</feature>
<dbReference type="PANTHER" id="PTHR23502">
    <property type="entry name" value="MAJOR FACILITATOR SUPERFAMILY"/>
    <property type="match status" value="1"/>
</dbReference>
<dbReference type="PROSITE" id="PS00216">
    <property type="entry name" value="SUGAR_TRANSPORT_1"/>
    <property type="match status" value="1"/>
</dbReference>
<dbReference type="PROSITE" id="PS50850">
    <property type="entry name" value="MFS"/>
    <property type="match status" value="2"/>
</dbReference>
<feature type="transmembrane region" description="Helical" evidence="8">
    <location>
        <begin position="311"/>
        <end position="334"/>
    </location>
</feature>
<accession>A0A8H4I695</accession>
<feature type="transmembrane region" description="Helical" evidence="8">
    <location>
        <begin position="239"/>
        <end position="260"/>
    </location>
</feature>
<dbReference type="Proteomes" id="UP000813423">
    <property type="component" value="Unassembled WGS sequence"/>
</dbReference>
<reference evidence="9" key="1">
    <citation type="submission" date="2021-08" db="EMBL/GenBank/DDBJ databases">
        <title>Global Aspergillus fumigatus from environmental and clinical sources.</title>
        <authorList>
            <person name="Barber A."/>
            <person name="Sae-Ong T."/>
        </authorList>
    </citation>
    <scope>NUCLEOTIDE SEQUENCE</scope>
    <source>
        <strain evidence="9">NRZ-2016-071</strain>
    </source>
</reference>
<feature type="transmembrane region" description="Helical" evidence="8">
    <location>
        <begin position="354"/>
        <end position="373"/>
    </location>
</feature>
<feature type="transmembrane region" description="Helical" evidence="8">
    <location>
        <begin position="178"/>
        <end position="200"/>
    </location>
</feature>
<dbReference type="InterPro" id="IPR003663">
    <property type="entry name" value="Sugar/inositol_transpt"/>
</dbReference>
<comment type="caution">
    <text evidence="9">The sequence shown here is derived from an EMBL/GenBank/DDBJ whole genome shotgun (WGS) entry which is preliminary data.</text>
</comment>
<dbReference type="Gene3D" id="1.20.1250.20">
    <property type="entry name" value="MFS general substrate transporter like domains"/>
    <property type="match status" value="2"/>
</dbReference>
<proteinExistence type="inferred from homology"/>
<feature type="region of interest" description="Disordered" evidence="7">
    <location>
        <begin position="1"/>
        <end position="57"/>
    </location>
</feature>
<feature type="transmembrane region" description="Helical" evidence="8">
    <location>
        <begin position="451"/>
        <end position="474"/>
    </location>
</feature>
<dbReference type="InterPro" id="IPR036259">
    <property type="entry name" value="MFS_trans_sf"/>
</dbReference>
<feature type="transmembrane region" description="Helical" evidence="8">
    <location>
        <begin position="764"/>
        <end position="785"/>
    </location>
</feature>
<evidence type="ECO:0000313" key="10">
    <source>
        <dbReference type="Proteomes" id="UP000813423"/>
    </source>
</evidence>
<gene>
    <name evidence="9" type="ORF">KXV57_002751</name>
</gene>
<dbReference type="InterPro" id="IPR020846">
    <property type="entry name" value="MFS_dom"/>
</dbReference>
<dbReference type="InterPro" id="IPR005828">
    <property type="entry name" value="MFS_sugar_transport-like"/>
</dbReference>
<dbReference type="PANTHER" id="PTHR23502:SF153">
    <property type="entry name" value="MULTIDRUG TRANSPORTER, PUTATIVE (AFU_ORTHOLOGUE AFUA_7G00230)-RELATED"/>
    <property type="match status" value="1"/>
</dbReference>
<dbReference type="GO" id="GO:0022857">
    <property type="term" value="F:transmembrane transporter activity"/>
    <property type="evidence" value="ECO:0007669"/>
    <property type="project" value="InterPro"/>
</dbReference>
<feature type="transmembrane region" description="Helical" evidence="8">
    <location>
        <begin position="727"/>
        <end position="743"/>
    </location>
</feature>
<dbReference type="AlphaFoldDB" id="A0A8H4I695"/>
<dbReference type="FunFam" id="1.20.1250.20:FF:000117">
    <property type="entry name" value="MFS hexose transporter"/>
    <property type="match status" value="1"/>
</dbReference>
<comment type="subcellular location">
    <subcellularLocation>
        <location evidence="1">Membrane</location>
        <topology evidence="1">Multi-pass membrane protein</topology>
    </subcellularLocation>
</comment>
<evidence type="ECO:0000256" key="2">
    <source>
        <dbReference type="ARBA" id="ARBA00010992"/>
    </source>
</evidence>
<dbReference type="GO" id="GO:0042908">
    <property type="term" value="P:xenobiotic transport"/>
    <property type="evidence" value="ECO:0007669"/>
    <property type="project" value="UniProtKB-ARBA"/>
</dbReference>
<dbReference type="Pfam" id="PF00083">
    <property type="entry name" value="Sugar_tr"/>
    <property type="match status" value="1"/>
</dbReference>
<feature type="transmembrane region" description="Helical" evidence="8">
    <location>
        <begin position="951"/>
        <end position="970"/>
    </location>
</feature>
<evidence type="ECO:0000256" key="8">
    <source>
        <dbReference type="SAM" id="Phobius"/>
    </source>
</evidence>
<feature type="region of interest" description="Disordered" evidence="7">
    <location>
        <begin position="1099"/>
        <end position="1121"/>
    </location>
</feature>
<keyword evidence="6 8" id="KW-0472">Membrane</keyword>
<feature type="transmembrane region" description="Helical" evidence="8">
    <location>
        <begin position="926"/>
        <end position="944"/>
    </location>
</feature>
<feature type="transmembrane region" description="Helical" evidence="8">
    <location>
        <begin position="418"/>
        <end position="439"/>
    </location>
</feature>
<dbReference type="SUPFAM" id="SSF103473">
    <property type="entry name" value="MFS general substrate transporter"/>
    <property type="match status" value="2"/>
</dbReference>
<feature type="transmembrane region" description="Helical" evidence="8">
    <location>
        <begin position="704"/>
        <end position="721"/>
    </location>
</feature>
<feature type="transmembrane region" description="Helical" evidence="8">
    <location>
        <begin position="982"/>
        <end position="1001"/>
    </location>
</feature>
<organism evidence="9 10">
    <name type="scientific">Aspergillus fumigatus</name>
    <name type="common">Neosartorya fumigata</name>
    <dbReference type="NCBI Taxonomy" id="746128"/>
    <lineage>
        <taxon>Eukaryota</taxon>
        <taxon>Fungi</taxon>
        <taxon>Dikarya</taxon>
        <taxon>Ascomycota</taxon>
        <taxon>Pezizomycotina</taxon>
        <taxon>Eurotiomycetes</taxon>
        <taxon>Eurotiomycetidae</taxon>
        <taxon>Eurotiales</taxon>
        <taxon>Aspergillaceae</taxon>
        <taxon>Aspergillus</taxon>
        <taxon>Aspergillus subgen. Fumigati</taxon>
    </lineage>
</organism>
<evidence type="ECO:0000256" key="4">
    <source>
        <dbReference type="ARBA" id="ARBA00022692"/>
    </source>
</evidence>
<dbReference type="InterPro" id="IPR011701">
    <property type="entry name" value="MFS"/>
</dbReference>
<protein>
    <submittedName>
        <fullName evidence="9">Uncharacterized protein</fullName>
    </submittedName>
</protein>
<feature type="transmembrane region" description="Helical" evidence="8">
    <location>
        <begin position="672"/>
        <end position="692"/>
    </location>
</feature>
<dbReference type="FunFam" id="1.20.1250.20:FF:000088">
    <property type="entry name" value="MFS multidrug transporter, putative"/>
    <property type="match status" value="1"/>
</dbReference>
<dbReference type="EMBL" id="JAIBSC010000174">
    <property type="protein sequence ID" value="KAH1893750.1"/>
    <property type="molecule type" value="Genomic_DNA"/>
</dbReference>
<dbReference type="Pfam" id="PF07690">
    <property type="entry name" value="MFS_1"/>
    <property type="match status" value="1"/>
</dbReference>
<feature type="transmembrane region" description="Helical" evidence="8">
    <location>
        <begin position="1049"/>
        <end position="1070"/>
    </location>
</feature>
<evidence type="ECO:0000256" key="1">
    <source>
        <dbReference type="ARBA" id="ARBA00004141"/>
    </source>
</evidence>
<dbReference type="GO" id="GO:0140115">
    <property type="term" value="P:export across plasma membrane"/>
    <property type="evidence" value="ECO:0007669"/>
    <property type="project" value="UniProtKB-ARBA"/>
</dbReference>
<name>A0A8H4I695_ASPFM</name>
<feature type="transmembrane region" description="Helical" evidence="8">
    <location>
        <begin position="125"/>
        <end position="144"/>
    </location>
</feature>
<evidence type="ECO:0000256" key="3">
    <source>
        <dbReference type="ARBA" id="ARBA00022448"/>
    </source>
</evidence>
<feature type="transmembrane region" description="Helical" evidence="8">
    <location>
        <begin position="1022"/>
        <end position="1043"/>
    </location>
</feature>
<evidence type="ECO:0000256" key="5">
    <source>
        <dbReference type="ARBA" id="ARBA00022989"/>
    </source>
</evidence>
<evidence type="ECO:0000313" key="9">
    <source>
        <dbReference type="EMBL" id="KAH1893750.1"/>
    </source>
</evidence>
<dbReference type="InterPro" id="IPR005829">
    <property type="entry name" value="Sugar_transporter_CS"/>
</dbReference>
<evidence type="ECO:0000256" key="6">
    <source>
        <dbReference type="ARBA" id="ARBA00023136"/>
    </source>
</evidence>
<dbReference type="CDD" id="cd17323">
    <property type="entry name" value="MFS_Tpo1_MDR_like"/>
    <property type="match status" value="1"/>
</dbReference>
<dbReference type="NCBIfam" id="TIGR00879">
    <property type="entry name" value="SP"/>
    <property type="match status" value="1"/>
</dbReference>
<sequence>MEEKASNTDSTAPAHPNSRLPQQSISSAPVLAQGPKTECTEKGTATEGSLTDPACQADDDSEIVKWDGENDPELPLNWPASKKWRNVVMVSALTFVTPFASSMFAPAINQVMVEMGTSNRDIGSFGVSIYLLGYAFGPLVLAPCSELYGRLIVYHISAALFILCNVACALSISMPMLIIVRFLTGLVGAAPLTIGPGTVADCFRQEQRGRAMAIWTMPVLLGPCLGPAIGAYVSRSLGWRWNFWLLIIVSGAVSLFCLVFQRETHAPTLLKRKAARLRKSTGNPNIRHDDRTTISRSQLITTSIVRPVKMLFLSPVVFGLSLLTAVAYGTLYLFFTTVTDVFASRYGIITNVGLIYLGCGCGQFAGLFILGLVSDAIVRRAARGGEMKPEYRLPPTILGGSMIPIGLLIYGWTAEYRVFWFVPVLGTFLIGFGMITVFTPVGTYLVDAFPMYAASATAANTVFRSVGGAFLPLAGPRMYSSLGQGWGNTLLAGISLLMMGMIFMSLNVGGLDEVTRFLTSCSHRVLSGDILCSEERCLSILVVRDMDNERIYQRTTAKPVALMAASVCNVPIKETGRLAEEVFLAKYSLFHYGIAGGGQGKPDNRFITGKRVLARIACGVANQREALVSHEASAAAQFLSRDSLAILLCCAMMNGLQTLPQWRDTFGQPTGALLGFMNAVYPVAKVIGLFPATWIGDRYGRKKVLYTGFALLPIGAAVQAAAQNTPMFIVAGFLIGFATSFLSQPSPILVTELAYPTHRATATALYNTCFYLGAVLAAWSTFGTFRLQSTWSWRIPSLLQQAIPAFQTAFVFWVPKSPRWLMANKKEEESRRILTKYHAGGDENSPLVEFELNEIAQALELEKASEHAPSYFELVRTGPNRHRTALAFLIAFFTQWNGCSVLSYYLALVLNTIGITAPAHQTLINGMLQIFNWIVAVCGGALLVDRVGRRSLFLVGTSGMLLSYIAWTVLNSEFAKTHDQRLGSAVLAFIFIYYFFYDISWTPLPVAYTAEIFPYTLRGRGMTINFVGTYFGLISGQFLNPIAMKDLSWRYYIVFCAILFVMVLAIYLWVPETKGRTLEEIAEVFDGPRSHLTAGAVDENSAKGSGKVPEVEFREDVATRG</sequence>
<comment type="similarity">
    <text evidence="2">Belongs to the major facilitator superfamily. Sugar transporter (TC 2.A.1.1) family.</text>
</comment>
<feature type="transmembrane region" description="Helical" evidence="8">
    <location>
        <begin position="87"/>
        <end position="105"/>
    </location>
</feature>
<keyword evidence="3" id="KW-0813">Transport</keyword>
<feature type="transmembrane region" description="Helical" evidence="8">
    <location>
        <begin position="151"/>
        <end position="172"/>
    </location>
</feature>
<feature type="transmembrane region" description="Helical" evidence="8">
    <location>
        <begin position="886"/>
        <end position="906"/>
    </location>
</feature>